<dbReference type="Proteomes" id="UP001254832">
    <property type="component" value="Unassembled WGS sequence"/>
</dbReference>
<sequence>MIQVVTEITINAPIERCFDAARDIDLHTQTVWGHTREQAVSGVTTGLIGDGDTVTFEATHLGVRQRLTSEIAEYERPYRFVDQMLNGAFKSMRHEHSFTQLDDQTTRMIDTLKFEAPLGVLGWIAERIVLKRYMTAFLESRNRKLKTIVESGYVIPVYNDNSQI</sequence>
<evidence type="ECO:0000313" key="2">
    <source>
        <dbReference type="Proteomes" id="UP001254832"/>
    </source>
</evidence>
<accession>A0AAP5H4K8</accession>
<protein>
    <submittedName>
        <fullName evidence="1">Ligand-binding SRPBCC domain-containing protein</fullName>
    </submittedName>
</protein>
<dbReference type="InterPro" id="IPR019587">
    <property type="entry name" value="Polyketide_cyclase/dehydratase"/>
</dbReference>
<dbReference type="EMBL" id="JAVDTR010000005">
    <property type="protein sequence ID" value="MDR6723811.1"/>
    <property type="molecule type" value="Genomic_DNA"/>
</dbReference>
<dbReference type="Pfam" id="PF10604">
    <property type="entry name" value="Polyketide_cyc2"/>
    <property type="match status" value="1"/>
</dbReference>
<dbReference type="Gene3D" id="3.30.530.20">
    <property type="match status" value="1"/>
</dbReference>
<name>A0AAP5H4K8_PAEAM</name>
<dbReference type="InterPro" id="IPR023393">
    <property type="entry name" value="START-like_dom_sf"/>
</dbReference>
<dbReference type="SUPFAM" id="SSF55961">
    <property type="entry name" value="Bet v1-like"/>
    <property type="match status" value="1"/>
</dbReference>
<dbReference type="CDD" id="cd07820">
    <property type="entry name" value="SRPBCC_3"/>
    <property type="match status" value="1"/>
</dbReference>
<proteinExistence type="predicted"/>
<comment type="caution">
    <text evidence="1">The sequence shown here is derived from an EMBL/GenBank/DDBJ whole genome shotgun (WGS) entry which is preliminary data.</text>
</comment>
<evidence type="ECO:0000313" key="1">
    <source>
        <dbReference type="EMBL" id="MDR6723811.1"/>
    </source>
</evidence>
<organism evidence="1 2">
    <name type="scientific">Paenibacillus amylolyticus</name>
    <dbReference type="NCBI Taxonomy" id="1451"/>
    <lineage>
        <taxon>Bacteria</taxon>
        <taxon>Bacillati</taxon>
        <taxon>Bacillota</taxon>
        <taxon>Bacilli</taxon>
        <taxon>Bacillales</taxon>
        <taxon>Paenibacillaceae</taxon>
        <taxon>Paenibacillus</taxon>
    </lineage>
</organism>
<reference evidence="1" key="1">
    <citation type="submission" date="2023-07" db="EMBL/GenBank/DDBJ databases">
        <title>Sorghum-associated microbial communities from plants grown in Nebraska, USA.</title>
        <authorList>
            <person name="Schachtman D."/>
        </authorList>
    </citation>
    <scope>NUCLEOTIDE SEQUENCE</scope>
    <source>
        <strain evidence="1">BE80</strain>
    </source>
</reference>
<gene>
    <name evidence="1" type="ORF">J2W91_002273</name>
</gene>
<dbReference type="RefSeq" id="WP_056692267.1">
    <property type="nucleotide sequence ID" value="NZ_JAVDTR010000005.1"/>
</dbReference>
<dbReference type="AlphaFoldDB" id="A0AAP5H4K8"/>